<proteinExistence type="predicted"/>
<sequence length="417" mass="45130">MPAAEATWAAEETQVFLPTSGQAGNVSLAGRSLGTAEDEQRTPYLLRETPGGLYVRLTDWVGRLEFSVEDGRGVTVHPCYVYPAKLSPDPKEAFAALGRMVDDLSGVTAPQIDFPREVLPSLEPGLRPPPAAALEDLAAQAWALWQRAKQTPRAPARPRPRLDSSGTVPDRVDWDWTLRHWGQGGFPAHVARDLPPLPPAPGLAALHGLWQALLEAAHHGQPQLVRRFQAAQTALPALPVGYSPPGPLDRHARALTEQVRSLSEQAVGLPRGHTRMAALYELWAMHRFCSVVGATEGEFRREPGGLYSGRMTGPGAEVQLNLGLSFSGVGQGWQLLQPDILLLRGQQALVADVKYRPVHRFTPSQMREVNDQLLRYMGLSHAGVGLILWPGDPVGSRLFEGRLPGACPDGPAAAESA</sequence>
<organism evidence="2 3">
    <name type="scientific">Deinococcus lacus</name>
    <dbReference type="NCBI Taxonomy" id="392561"/>
    <lineage>
        <taxon>Bacteria</taxon>
        <taxon>Thermotogati</taxon>
        <taxon>Deinococcota</taxon>
        <taxon>Deinococci</taxon>
        <taxon>Deinococcales</taxon>
        <taxon>Deinococcaceae</taxon>
        <taxon>Deinococcus</taxon>
    </lineage>
</organism>
<dbReference type="EMBL" id="JBHSWD010000002">
    <property type="protein sequence ID" value="MFC6592766.1"/>
    <property type="molecule type" value="Genomic_DNA"/>
</dbReference>
<keyword evidence="3" id="KW-1185">Reference proteome</keyword>
<evidence type="ECO:0000313" key="2">
    <source>
        <dbReference type="EMBL" id="MFC6592766.1"/>
    </source>
</evidence>
<evidence type="ECO:0000313" key="3">
    <source>
        <dbReference type="Proteomes" id="UP001596297"/>
    </source>
</evidence>
<protein>
    <submittedName>
        <fullName evidence="2">Uncharacterized protein</fullName>
    </submittedName>
</protein>
<dbReference type="RefSeq" id="WP_380083889.1">
    <property type="nucleotide sequence ID" value="NZ_JBHSWD010000002.1"/>
</dbReference>
<accession>A0ABW1YEM5</accession>
<reference evidence="3" key="1">
    <citation type="journal article" date="2019" name="Int. J. Syst. Evol. Microbiol.">
        <title>The Global Catalogue of Microorganisms (GCM) 10K type strain sequencing project: providing services to taxonomists for standard genome sequencing and annotation.</title>
        <authorList>
            <consortium name="The Broad Institute Genomics Platform"/>
            <consortium name="The Broad Institute Genome Sequencing Center for Infectious Disease"/>
            <person name="Wu L."/>
            <person name="Ma J."/>
        </authorList>
    </citation>
    <scope>NUCLEOTIDE SEQUENCE [LARGE SCALE GENOMIC DNA]</scope>
    <source>
        <strain evidence="3">CGMCC 1.15772</strain>
    </source>
</reference>
<evidence type="ECO:0000256" key="1">
    <source>
        <dbReference type="SAM" id="MobiDB-lite"/>
    </source>
</evidence>
<comment type="caution">
    <text evidence="2">The sequence shown here is derived from an EMBL/GenBank/DDBJ whole genome shotgun (WGS) entry which is preliminary data.</text>
</comment>
<gene>
    <name evidence="2" type="ORF">ACFP81_12680</name>
</gene>
<dbReference type="Proteomes" id="UP001596297">
    <property type="component" value="Unassembled WGS sequence"/>
</dbReference>
<feature type="region of interest" description="Disordered" evidence="1">
    <location>
        <begin position="149"/>
        <end position="169"/>
    </location>
</feature>
<name>A0ABW1YEM5_9DEIO</name>